<feature type="signal peptide" evidence="2">
    <location>
        <begin position="1"/>
        <end position="19"/>
    </location>
</feature>
<dbReference type="EMBL" id="CCXS01000001">
    <property type="protein sequence ID" value="CEG21996.1"/>
    <property type="molecule type" value="Genomic_DNA"/>
</dbReference>
<dbReference type="GO" id="GO:0005615">
    <property type="term" value="C:extracellular space"/>
    <property type="evidence" value="ECO:0007669"/>
    <property type="project" value="InterPro"/>
</dbReference>
<dbReference type="InterPro" id="IPR000215">
    <property type="entry name" value="Serpin_fam"/>
</dbReference>
<keyword evidence="5" id="KW-1185">Reference proteome</keyword>
<organism evidence="4 5">
    <name type="scientific">Planococcus massiliensis</name>
    <dbReference type="NCBI Taxonomy" id="1499687"/>
    <lineage>
        <taxon>Bacteria</taxon>
        <taxon>Bacillati</taxon>
        <taxon>Bacillota</taxon>
        <taxon>Bacilli</taxon>
        <taxon>Bacillales</taxon>
        <taxon>Caryophanaceae</taxon>
        <taxon>Planococcus</taxon>
    </lineage>
</organism>
<dbReference type="PANTHER" id="PTHR11461">
    <property type="entry name" value="SERINE PROTEASE INHIBITOR, SERPIN"/>
    <property type="match status" value="1"/>
</dbReference>
<protein>
    <submittedName>
        <fullName evidence="4">Serpin (Serine protease inhibitor)</fullName>
    </submittedName>
</protein>
<evidence type="ECO:0000256" key="1">
    <source>
        <dbReference type="RuleBase" id="RU000411"/>
    </source>
</evidence>
<sequence>MRKLPMILFILMIAGCGTAEPNMNSGSLKISKDVKYGEADYQKIIEPSNELGWKLLPVVEPNEEGNRFISSPSLFMALSMVHYGADGVTEDEILNVLEVPGMDAKELNQANASLMNLLASDSEAIQLSIGNSIWLNKSYQFQEDFAKNNEDYFNAKIEEIDVTDNESVDRINGWVEDSTNGKIKEMMEAPLDPKLVTVLLNAIYFKGDWQYPFEEEGTSEQDFHLVDGTLKKMPLMTLYEELSYLETDDFQAVSLPYGEGEMAMKVFLPKEGTSLSDFEKSLTGENWDKWNETSQDMEGTLQLPKFQLEYEVELNDALKGLGMASAFDRFTAEFPQMVKKENEELFISKVKQKTFLDVNEKGTEAAAATSIEIVEESGSSELTFEMIVDRPFFITIEDVETGLILFMGAIKEPMAGK</sequence>
<gene>
    <name evidence="4" type="ORF">BN1080_00916</name>
</gene>
<dbReference type="CDD" id="cd19588">
    <property type="entry name" value="serpin_miropin-like"/>
    <property type="match status" value="1"/>
</dbReference>
<dbReference type="PROSITE" id="PS00284">
    <property type="entry name" value="SERPIN"/>
    <property type="match status" value="1"/>
</dbReference>
<name>A0A098EL44_9BACL</name>
<dbReference type="SMART" id="SM00093">
    <property type="entry name" value="SERPIN"/>
    <property type="match status" value="1"/>
</dbReference>
<dbReference type="RefSeq" id="WP_052650736.1">
    <property type="nucleotide sequence ID" value="NZ_CCXS01000001.1"/>
</dbReference>
<reference evidence="4 5" key="1">
    <citation type="submission" date="2014-09" db="EMBL/GenBank/DDBJ databases">
        <authorList>
            <person name="Urmite Genomes Urmite Genomes"/>
        </authorList>
    </citation>
    <scope>NUCLEOTIDE SEQUENCE [LARGE SCALE GENOMIC DNA]</scope>
    <source>
        <strain evidence="4 5">ES2</strain>
    </source>
</reference>
<dbReference type="SUPFAM" id="SSF56574">
    <property type="entry name" value="Serpins"/>
    <property type="match status" value="1"/>
</dbReference>
<evidence type="ECO:0000256" key="2">
    <source>
        <dbReference type="SAM" id="SignalP"/>
    </source>
</evidence>
<keyword evidence="2" id="KW-0732">Signal</keyword>
<dbReference type="GO" id="GO:0004867">
    <property type="term" value="F:serine-type endopeptidase inhibitor activity"/>
    <property type="evidence" value="ECO:0007669"/>
    <property type="project" value="InterPro"/>
</dbReference>
<evidence type="ECO:0000313" key="4">
    <source>
        <dbReference type="EMBL" id="CEG21996.1"/>
    </source>
</evidence>
<dbReference type="Proteomes" id="UP000043699">
    <property type="component" value="Unassembled WGS sequence"/>
</dbReference>
<dbReference type="InterPro" id="IPR023796">
    <property type="entry name" value="Serpin_dom"/>
</dbReference>
<accession>A0A098EL44</accession>
<proteinExistence type="inferred from homology"/>
<dbReference type="InterPro" id="IPR023795">
    <property type="entry name" value="Serpin_CS"/>
</dbReference>
<evidence type="ECO:0000313" key="5">
    <source>
        <dbReference type="Proteomes" id="UP000043699"/>
    </source>
</evidence>
<dbReference type="PROSITE" id="PS51257">
    <property type="entry name" value="PROKAR_LIPOPROTEIN"/>
    <property type="match status" value="1"/>
</dbReference>
<dbReference type="AlphaFoldDB" id="A0A098EL44"/>
<dbReference type="Gene3D" id="3.30.497.10">
    <property type="entry name" value="Antithrombin, subunit I, domain 2"/>
    <property type="match status" value="1"/>
</dbReference>
<evidence type="ECO:0000259" key="3">
    <source>
        <dbReference type="SMART" id="SM00093"/>
    </source>
</evidence>
<comment type="similarity">
    <text evidence="1">Belongs to the serpin family.</text>
</comment>
<dbReference type="InterPro" id="IPR036186">
    <property type="entry name" value="Serpin_sf"/>
</dbReference>
<dbReference type="STRING" id="1499687.BN1080_00916"/>
<dbReference type="PANTHER" id="PTHR11461:SF211">
    <property type="entry name" value="GH10112P-RELATED"/>
    <property type="match status" value="1"/>
</dbReference>
<dbReference type="InterPro" id="IPR042185">
    <property type="entry name" value="Serpin_sf_2"/>
</dbReference>
<feature type="domain" description="Serpin" evidence="3">
    <location>
        <begin position="53"/>
        <end position="413"/>
    </location>
</feature>
<dbReference type="InterPro" id="IPR042178">
    <property type="entry name" value="Serpin_sf_1"/>
</dbReference>
<dbReference type="MEROPS" id="I04.073"/>
<dbReference type="Gene3D" id="2.30.39.10">
    <property type="entry name" value="Alpha-1-antitrypsin, domain 1"/>
    <property type="match status" value="1"/>
</dbReference>
<dbReference type="Pfam" id="PF00079">
    <property type="entry name" value="Serpin"/>
    <property type="match status" value="1"/>
</dbReference>
<feature type="chain" id="PRO_5001934277" evidence="2">
    <location>
        <begin position="20"/>
        <end position="417"/>
    </location>
</feature>